<organism evidence="1">
    <name type="scientific">Tetraodon nigroviridis</name>
    <name type="common">Spotted green pufferfish</name>
    <name type="synonym">Chelonodon nigroviridis</name>
    <dbReference type="NCBI Taxonomy" id="99883"/>
    <lineage>
        <taxon>Eukaryota</taxon>
        <taxon>Metazoa</taxon>
        <taxon>Chordata</taxon>
        <taxon>Craniata</taxon>
        <taxon>Vertebrata</taxon>
        <taxon>Euteleostomi</taxon>
        <taxon>Actinopterygii</taxon>
        <taxon>Neopterygii</taxon>
        <taxon>Teleostei</taxon>
        <taxon>Neoteleostei</taxon>
        <taxon>Acanthomorphata</taxon>
        <taxon>Eupercaria</taxon>
        <taxon>Tetraodontiformes</taxon>
        <taxon>Tetradontoidea</taxon>
        <taxon>Tetraodontidae</taxon>
        <taxon>Tetraodon</taxon>
    </lineage>
</organism>
<reference evidence="1" key="1">
    <citation type="journal article" date="2004" name="Nature">
        <title>Genome duplication in the teleost fish Tetraodon nigroviridis reveals the early vertebrate proto-karyotype.</title>
        <authorList>
            <person name="Jaillon O."/>
            <person name="Aury J.-M."/>
            <person name="Brunet F."/>
            <person name="Petit J.-L."/>
            <person name="Stange-Thomann N."/>
            <person name="Mauceli E."/>
            <person name="Bouneau L."/>
            <person name="Fischer C."/>
            <person name="Ozouf-Costaz C."/>
            <person name="Bernot A."/>
            <person name="Nicaud S."/>
            <person name="Jaffe D."/>
            <person name="Fisher S."/>
            <person name="Lutfalla G."/>
            <person name="Dossat C."/>
            <person name="Segurens B."/>
            <person name="Dasilva C."/>
            <person name="Salanoubat M."/>
            <person name="Levy M."/>
            <person name="Boudet N."/>
            <person name="Castellano S."/>
            <person name="Anthouard V."/>
            <person name="Jubin C."/>
            <person name="Castelli V."/>
            <person name="Katinka M."/>
            <person name="Vacherie B."/>
            <person name="Biemont C."/>
            <person name="Skalli Z."/>
            <person name="Cattolico L."/>
            <person name="Poulain J."/>
            <person name="De Berardinis V."/>
            <person name="Cruaud C."/>
            <person name="Duprat S."/>
            <person name="Brottier P."/>
            <person name="Coutanceau J.-P."/>
            <person name="Gouzy J."/>
            <person name="Parra G."/>
            <person name="Lardier G."/>
            <person name="Chapple C."/>
            <person name="McKernan K.J."/>
            <person name="McEwan P."/>
            <person name="Bosak S."/>
            <person name="Kellis M."/>
            <person name="Volff J.-N."/>
            <person name="Guigo R."/>
            <person name="Zody M.C."/>
            <person name="Mesirov J."/>
            <person name="Lindblad-Toh K."/>
            <person name="Birren B."/>
            <person name="Nusbaum C."/>
            <person name="Kahn D."/>
            <person name="Robinson-Rechavi M."/>
            <person name="Laudet V."/>
            <person name="Schachter V."/>
            <person name="Quetier F."/>
            <person name="Saurin W."/>
            <person name="Scarpelli C."/>
            <person name="Wincker P."/>
            <person name="Lander E.S."/>
            <person name="Weissenbach J."/>
            <person name="Roest Crollius H."/>
        </authorList>
    </citation>
    <scope>NUCLEOTIDE SEQUENCE [LARGE SCALE GENOMIC DNA]</scope>
</reference>
<sequence>MQHPRHVLKEMRADPLIRFSPRSSGLPLPIVPDEVQLLQRGHADRRLPCRCFYSVKKVQTRCEELFRVIVALTGEWAIKPRGCRFMDHLVLSKVKGQGCTTCSPQYSTVQGGP</sequence>
<name>Q4RSH7_TETNG</name>
<reference evidence="1" key="2">
    <citation type="submission" date="2004-02" db="EMBL/GenBank/DDBJ databases">
        <authorList>
            <consortium name="Genoscope"/>
            <consortium name="Whitehead Institute Centre for Genome Research"/>
        </authorList>
    </citation>
    <scope>NUCLEOTIDE SEQUENCE</scope>
</reference>
<proteinExistence type="predicted"/>
<protein>
    <submittedName>
        <fullName evidence="1">(spotted green pufferfish) hypothetical protein</fullName>
    </submittedName>
</protein>
<dbReference type="KEGG" id="tng:GSTEN00029691G001"/>
<dbReference type="AlphaFoldDB" id="Q4RSH7"/>
<evidence type="ECO:0000313" key="1">
    <source>
        <dbReference type="EMBL" id="CAG08655.1"/>
    </source>
</evidence>
<gene>
    <name evidence="1" type="ORF">GSTENG00029691001</name>
</gene>
<accession>Q4RSH7</accession>
<dbReference type="EMBL" id="CAAE01015000">
    <property type="protein sequence ID" value="CAG08655.1"/>
    <property type="molecule type" value="Genomic_DNA"/>
</dbReference>
<comment type="caution">
    <text evidence="1">The sequence shown here is derived from an EMBL/GenBank/DDBJ whole genome shotgun (WGS) entry which is preliminary data.</text>
</comment>